<dbReference type="EMBL" id="JPGY02000001">
    <property type="protein sequence ID" value="KRU13804.1"/>
    <property type="molecule type" value="Genomic_DNA"/>
</dbReference>
<evidence type="ECO:0000256" key="3">
    <source>
        <dbReference type="ARBA" id="ARBA00038502"/>
    </source>
</evidence>
<dbReference type="Proteomes" id="UP000030905">
    <property type="component" value="Chromosome"/>
</dbReference>
<dbReference type="KEGG" id="cpat:CLPA_c00830"/>
<feature type="domain" description="N-acetyltransferase" evidence="4">
    <location>
        <begin position="144"/>
        <end position="313"/>
    </location>
</feature>
<dbReference type="SUPFAM" id="SSF55729">
    <property type="entry name" value="Acyl-CoA N-acyltransferases (Nat)"/>
    <property type="match status" value="2"/>
</dbReference>
<reference evidence="6" key="2">
    <citation type="submission" date="2015-10" db="EMBL/GenBank/DDBJ databases">
        <title>Improved Draft Genome Sequence of Clostridium pasteurianum Strain ATCC 6013 (DSM 525) Using a Hybrid Next-Generation Sequencing Approach.</title>
        <authorList>
            <person name="Pyne M.E."/>
            <person name="Utturkar S.M."/>
            <person name="Brown S.D."/>
            <person name="Moo-Young M."/>
            <person name="Chung D.A."/>
            <person name="Chou P.C."/>
        </authorList>
    </citation>
    <scope>NUCLEOTIDE SEQUENCE</scope>
    <source>
        <strain evidence="6">ATCC 6013</strain>
    </source>
</reference>
<name>A0A0H3J5I2_CLOPA</name>
<accession>A0A0H3J5I2</accession>
<dbReference type="Gene3D" id="3.40.630.30">
    <property type="match status" value="2"/>
</dbReference>
<keyword evidence="1 5" id="KW-0808">Transferase</keyword>
<protein>
    <submittedName>
        <fullName evidence="6">Ribosomal-protein-alanine N-acetyltransferase</fullName>
    </submittedName>
    <submittedName>
        <fullName evidence="5">Ribosomal-protein-alanine acetyltransferase</fullName>
        <ecNumber evidence="5 6">2.3.1.128</ecNumber>
    </submittedName>
</protein>
<dbReference type="AlphaFoldDB" id="A0A0H3J5I2"/>
<evidence type="ECO:0000256" key="2">
    <source>
        <dbReference type="ARBA" id="ARBA00023315"/>
    </source>
</evidence>
<proteinExistence type="inferred from homology"/>
<dbReference type="Proteomes" id="UP000028042">
    <property type="component" value="Unassembled WGS sequence"/>
</dbReference>
<sequence length="313" mass="36698">MLKDIHINMELAKGSKSEYIIRDRLGITIGRINIIYISTENKYCHSKIKFYRDDSQGIIYLKEAIKIFIEHLFRDKKIYKVNISADEDICTRPFIDLGFILEGIIMDSIYYNNLRKSEILFGINYNIYGNLNTTNILRIKSNNINLKILTPDDSMDLLHYYIKNKKHLEPYEPKREDSFYSIESQHQVLMENYKQFISGTAACFGVYKDKTFIGKIQISGIIYGIFKSGIVGYSIDKEYQGKGYMKEALGKIIEYAFNEMNLHRLEASTLIDNKRSQFLLKSCGFKEIGINEKYLFIDGQWKDHITFYKIKNK</sequence>
<dbReference type="GO" id="GO:0005737">
    <property type="term" value="C:cytoplasm"/>
    <property type="evidence" value="ECO:0007669"/>
    <property type="project" value="TreeGrafter"/>
</dbReference>
<evidence type="ECO:0000313" key="8">
    <source>
        <dbReference type="Proteomes" id="UP000030905"/>
    </source>
</evidence>
<evidence type="ECO:0000259" key="4">
    <source>
        <dbReference type="PROSITE" id="PS51186"/>
    </source>
</evidence>
<dbReference type="PROSITE" id="PS51186">
    <property type="entry name" value="GNAT"/>
    <property type="match status" value="1"/>
</dbReference>
<dbReference type="GeneID" id="93072342"/>
<reference evidence="6 7" key="3">
    <citation type="journal article" name="Genome Announc.">
        <title>Improved Draft Genome Sequence of Clostridium pasteurianum Strain ATCC 6013 (DSM 525) Using a Hybrid Next-Generation Sequencing Approach.</title>
        <authorList>
            <person name="Pyne M.E."/>
            <person name="Utturkar S."/>
            <person name="Brown S.D."/>
            <person name="Moo-Young M."/>
            <person name="Chung D.A."/>
            <person name="Chou C.P."/>
        </authorList>
    </citation>
    <scope>NUCLEOTIDE SEQUENCE [LARGE SCALE GENOMIC DNA]</scope>
    <source>
        <strain evidence="6 7">ATCC 6013</strain>
    </source>
</reference>
<keyword evidence="2 5" id="KW-0012">Acyltransferase</keyword>
<dbReference type="InterPro" id="IPR051531">
    <property type="entry name" value="N-acetyltransferase"/>
</dbReference>
<dbReference type="GO" id="GO:0008999">
    <property type="term" value="F:protein-N-terminal-alanine acetyltransferase activity"/>
    <property type="evidence" value="ECO:0007669"/>
    <property type="project" value="TreeGrafter"/>
</dbReference>
<reference evidence="5 8" key="1">
    <citation type="journal article" date="2015" name="Genome Announc.">
        <title>Complete Genome Sequence of the Nitrogen-Fixing and Solvent-Producing Clostridium pasteurianum DSM 525.</title>
        <authorList>
            <person name="Poehlein A."/>
            <person name="Grosse-Honebrink A."/>
            <person name="Zhang Y."/>
            <person name="Minton N.P."/>
            <person name="Daniel R."/>
        </authorList>
    </citation>
    <scope>NUCLEOTIDE SEQUENCE [LARGE SCALE GENOMIC DNA]</scope>
    <source>
        <strain evidence="5">DSM 525</strain>
        <strain evidence="8">DSM 525 / ATCC 6013</strain>
    </source>
</reference>
<organism evidence="5 8">
    <name type="scientific">Clostridium pasteurianum DSM 525 = ATCC 6013</name>
    <dbReference type="NCBI Taxonomy" id="1262449"/>
    <lineage>
        <taxon>Bacteria</taxon>
        <taxon>Bacillati</taxon>
        <taxon>Bacillota</taxon>
        <taxon>Clostridia</taxon>
        <taxon>Eubacteriales</taxon>
        <taxon>Clostridiaceae</taxon>
        <taxon>Clostridium</taxon>
    </lineage>
</organism>
<dbReference type="EC" id="2.3.1.128" evidence="5 6"/>
<dbReference type="InterPro" id="IPR016181">
    <property type="entry name" value="Acyl_CoA_acyltransferase"/>
</dbReference>
<dbReference type="InterPro" id="IPR000182">
    <property type="entry name" value="GNAT_dom"/>
</dbReference>
<dbReference type="EMBL" id="CP009268">
    <property type="protein sequence ID" value="AJA50183.1"/>
    <property type="molecule type" value="Genomic_DNA"/>
</dbReference>
<dbReference type="PANTHER" id="PTHR43792">
    <property type="entry name" value="GNAT FAMILY, PUTATIVE (AFU_ORTHOLOGUE AFUA_3G00765)-RELATED-RELATED"/>
    <property type="match status" value="1"/>
</dbReference>
<evidence type="ECO:0000313" key="5">
    <source>
        <dbReference type="EMBL" id="AJA50183.1"/>
    </source>
</evidence>
<dbReference type="PANTHER" id="PTHR43792:SF8">
    <property type="entry name" value="[RIBOSOMAL PROTEIN US5]-ALANINE N-ACETYLTRANSFERASE"/>
    <property type="match status" value="1"/>
</dbReference>
<evidence type="ECO:0000313" key="6">
    <source>
        <dbReference type="EMBL" id="KRU13804.1"/>
    </source>
</evidence>
<dbReference type="Pfam" id="PF13302">
    <property type="entry name" value="Acetyltransf_3"/>
    <property type="match status" value="1"/>
</dbReference>
<dbReference type="KEGG" id="cpae:CPAST_c00830"/>
<comment type="similarity">
    <text evidence="3">Belongs to the acetyltransferase family. RimJ subfamily.</text>
</comment>
<gene>
    <name evidence="5" type="primary">rimJ</name>
    <name evidence="5" type="ORF">CLPA_c00830</name>
    <name evidence="6" type="ORF">CP6013_03055</name>
</gene>
<keyword evidence="8" id="KW-1185">Reference proteome</keyword>
<dbReference type="RefSeq" id="WP_003448221.1">
    <property type="nucleotide sequence ID" value="NZ_ANZB01000023.1"/>
</dbReference>
<dbReference type="eggNOG" id="COG1670">
    <property type="taxonomic scope" value="Bacteria"/>
</dbReference>
<dbReference type="PATRIC" id="fig|1262449.3.peg.4028"/>
<evidence type="ECO:0000256" key="1">
    <source>
        <dbReference type="ARBA" id="ARBA00022679"/>
    </source>
</evidence>
<evidence type="ECO:0000313" key="7">
    <source>
        <dbReference type="Proteomes" id="UP000028042"/>
    </source>
</evidence>